<dbReference type="GO" id="GO:0010265">
    <property type="term" value="P:SCF complex assembly"/>
    <property type="evidence" value="ECO:0007669"/>
    <property type="project" value="InterPro"/>
</dbReference>
<organism evidence="6 7">
    <name type="scientific">Suhomyces tanzawaensis NRRL Y-17324</name>
    <dbReference type="NCBI Taxonomy" id="984487"/>
    <lineage>
        <taxon>Eukaryota</taxon>
        <taxon>Fungi</taxon>
        <taxon>Dikarya</taxon>
        <taxon>Ascomycota</taxon>
        <taxon>Saccharomycotina</taxon>
        <taxon>Pichiomycetes</taxon>
        <taxon>Debaryomycetaceae</taxon>
        <taxon>Suhomyces</taxon>
    </lineage>
</organism>
<proteinExistence type="inferred from homology"/>
<dbReference type="PROSITE" id="PS50077">
    <property type="entry name" value="HEAT_REPEAT"/>
    <property type="match status" value="1"/>
</dbReference>
<dbReference type="AlphaFoldDB" id="A0A1E4SK89"/>
<reference evidence="7" key="1">
    <citation type="submission" date="2016-05" db="EMBL/GenBank/DDBJ databases">
        <title>Comparative genomics of biotechnologically important yeasts.</title>
        <authorList>
            <consortium name="DOE Joint Genome Institute"/>
            <person name="Riley R."/>
            <person name="Haridas S."/>
            <person name="Wolfe K.H."/>
            <person name="Lopes M.R."/>
            <person name="Hittinger C.T."/>
            <person name="Goker M."/>
            <person name="Salamov A."/>
            <person name="Wisecaver J."/>
            <person name="Long T.M."/>
            <person name="Aerts A.L."/>
            <person name="Barry K."/>
            <person name="Choi C."/>
            <person name="Clum A."/>
            <person name="Coughlan A.Y."/>
            <person name="Deshpande S."/>
            <person name="Douglass A.P."/>
            <person name="Hanson S.J."/>
            <person name="Klenk H.-P."/>
            <person name="Labutti K."/>
            <person name="Lapidus A."/>
            <person name="Lindquist E."/>
            <person name="Lipzen A."/>
            <person name="Meier-Kolthoff J.P."/>
            <person name="Ohm R.A."/>
            <person name="Otillar R.P."/>
            <person name="Pangilinan J."/>
            <person name="Peng Y."/>
            <person name="Rokas A."/>
            <person name="Rosa C.A."/>
            <person name="Scheuner C."/>
            <person name="Sibirny A.A."/>
            <person name="Slot J.C."/>
            <person name="Stielow J.B."/>
            <person name="Sun H."/>
            <person name="Kurtzman C.P."/>
            <person name="Blackwell M."/>
            <person name="Grigoriev I.V."/>
            <person name="Jeffries T.W."/>
        </authorList>
    </citation>
    <scope>NUCLEOTIDE SEQUENCE [LARGE SCALE GENOMIC DNA]</scope>
    <source>
        <strain evidence="7">NRRL Y-17324</strain>
    </source>
</reference>
<evidence type="ECO:0000313" key="7">
    <source>
        <dbReference type="Proteomes" id="UP000094285"/>
    </source>
</evidence>
<keyword evidence="3" id="KW-0833">Ubl conjugation pathway</keyword>
<dbReference type="GeneID" id="30983888"/>
<dbReference type="EMBL" id="KV453911">
    <property type="protein sequence ID" value="ODV79842.1"/>
    <property type="molecule type" value="Genomic_DNA"/>
</dbReference>
<dbReference type="Pfam" id="PF08623">
    <property type="entry name" value="TIP120"/>
    <property type="match status" value="1"/>
</dbReference>
<dbReference type="InterPro" id="IPR021133">
    <property type="entry name" value="HEAT_type_2"/>
</dbReference>
<evidence type="ECO:0000256" key="2">
    <source>
        <dbReference type="ARBA" id="ARBA00022737"/>
    </source>
</evidence>
<feature type="repeat" description="HEAT" evidence="4">
    <location>
        <begin position="51"/>
        <end position="88"/>
    </location>
</feature>
<comment type="similarity">
    <text evidence="1">Belongs to the CAND family.</text>
</comment>
<evidence type="ECO:0000256" key="4">
    <source>
        <dbReference type="PROSITE-ProRule" id="PRU00103"/>
    </source>
</evidence>
<dbReference type="STRING" id="984487.A0A1E4SK89"/>
<dbReference type="RefSeq" id="XP_020064964.1">
    <property type="nucleotide sequence ID" value="XM_020209752.1"/>
</dbReference>
<keyword evidence="2" id="KW-0677">Repeat</keyword>
<dbReference type="Proteomes" id="UP000094285">
    <property type="component" value="Unassembled WGS sequence"/>
</dbReference>
<sequence>MQDINLKVLIDKALDVDPDLRFMALEDYRKYLESSKPQPSNLGGYNAIEGFIPTLFRLLQDHNSDVQSQAIKSFAPTVRYLSNEATLKVIDQLYTLILQENAKSRDKGQFKSFTTSIPNMALRSIFDTTNEHPEGQEDSKKTRSNSKFDAKLARAIINKLLPQLIKNDITYDSIEILIDLIKNLGSSLTSDELYNLSLFLIEISFKEAGIISKRSIHGFSLLFKHVVREQDLNNSIRSIHNHDLKQGSRDTIIIKSQLYSVLMSSPLLIEAELLSEIFKEISLNLKLSQELNHDEDLDYDRLLEDNLIREDSLFVLNNLVKSNNDISNFENEIFKIIKFFITYNPLFHEDDDDEMLDMDDDDKDIEFSDEENEADGDDDDDGSWKLRMRSSILIRSFLNKFPSSIDLIYLGIFNQIPIDDRNELVFNEAIKAVIFIIDNTLERRDESFQFIEKKIVDKLLVNTQHNQLPKVLKLIESLNRFDEKALVETTFSKFKQLQLVTDGSLHYLNFYRNVLEVSAKQDSLSDPIVEYIAGDLVKSLDNKSFNVIIESIKISNMLYKNANRGKITKSQIELIVNSLVTKVENNKVYSSDLVQLSIQSLGELLLNNLYSDYAKLIKVFKKSICGETTVRVTLETLIQLSSVNHEIFDADDFQHNLLERLNELIVSRDESIQNLAMSLLVHLLNKAKFDVNADSGLVGNLITVLTTSDSSALNDSDNVFEILTTLYSKTAFSLEDTNLIISSIITLVNSEKIQRNNQWFNSLISNLAHDNPVIYERFKLELNLGNQVSSKILAIVCVENNLHDQVAQYEELLLRLIENKSSRSPTSSELAFSIQFLGNVGESRPLEKVNITHLLQLVDETKLNHEDAVKKTAATAIGRLVKYSVSEQFENLMDYYQQPSFERSRSYLVQSFKVFLNELDEAHLDTLWKQVWLVLRTLEFDHSLCGELRNSGDLLSEIALRKESYINEIIANSENELSNVDSSSSLVSTSLVYTTIVISKKLLNKLQPSESNSIILKSLVSLSIKWLAILNIDIKQLIIGNLLTGLHSQPSLILENLKVLILPSVFDQLKAKPEFKKTIPMGPYKFVIDEGLEIRKLCYEFLYTLISLDSSELKGSTIDLYEILVNIINQGLVDEQNDIIVLACLNLINFVTSHESFFRSLILLNDGDLSTKIITNVQVQLNKKLSAKASSQDVESYEEKIKSIVKLSKQVYQIVHSYDGLQDQKIPLEWNELIMDIKGRFPTFYNALD</sequence>
<accession>A0A1E4SK89</accession>
<evidence type="ECO:0000313" key="6">
    <source>
        <dbReference type="EMBL" id="ODV79842.1"/>
    </source>
</evidence>
<protein>
    <submittedName>
        <fullName evidence="6">TIP120-domain-containing protein</fullName>
    </submittedName>
</protein>
<evidence type="ECO:0000256" key="1">
    <source>
        <dbReference type="ARBA" id="ARBA00007657"/>
    </source>
</evidence>
<evidence type="ECO:0000256" key="3">
    <source>
        <dbReference type="ARBA" id="ARBA00022786"/>
    </source>
</evidence>
<dbReference type="PANTHER" id="PTHR12696">
    <property type="entry name" value="TIP120"/>
    <property type="match status" value="1"/>
</dbReference>
<dbReference type="InterPro" id="IPR013932">
    <property type="entry name" value="TATA-bd_TIP120"/>
</dbReference>
<dbReference type="OrthoDB" id="6260732at2759"/>
<dbReference type="SUPFAM" id="SSF48371">
    <property type="entry name" value="ARM repeat"/>
    <property type="match status" value="1"/>
</dbReference>
<feature type="domain" description="TATA-binding protein interacting (TIP20)" evidence="5">
    <location>
        <begin position="1057"/>
        <end position="1225"/>
    </location>
</feature>
<dbReference type="InterPro" id="IPR016024">
    <property type="entry name" value="ARM-type_fold"/>
</dbReference>
<dbReference type="InterPro" id="IPR011989">
    <property type="entry name" value="ARM-like"/>
</dbReference>
<gene>
    <name evidence="6" type="ORF">CANTADRAFT_49786</name>
</gene>
<keyword evidence="7" id="KW-1185">Reference proteome</keyword>
<name>A0A1E4SK89_9ASCO</name>
<dbReference type="Gene3D" id="1.25.10.10">
    <property type="entry name" value="Leucine-rich Repeat Variant"/>
    <property type="match status" value="1"/>
</dbReference>
<evidence type="ECO:0000259" key="5">
    <source>
        <dbReference type="Pfam" id="PF08623"/>
    </source>
</evidence>
<dbReference type="InterPro" id="IPR039852">
    <property type="entry name" value="CAND1/CAND2"/>
</dbReference>